<name>A0A6J5M2Y7_9CAUD</name>
<evidence type="ECO:0000313" key="1">
    <source>
        <dbReference type="EMBL" id="CAB4139943.1"/>
    </source>
</evidence>
<evidence type="ECO:0000313" key="2">
    <source>
        <dbReference type="EMBL" id="CAB4140694.1"/>
    </source>
</evidence>
<dbReference type="EMBL" id="LR796369">
    <property type="protein sequence ID" value="CAB4139943.1"/>
    <property type="molecule type" value="Genomic_DNA"/>
</dbReference>
<reference evidence="1" key="1">
    <citation type="submission" date="2020-04" db="EMBL/GenBank/DDBJ databases">
        <authorList>
            <person name="Chiriac C."/>
            <person name="Salcher M."/>
            <person name="Ghai R."/>
            <person name="Kavagutti S V."/>
        </authorList>
    </citation>
    <scope>NUCLEOTIDE SEQUENCE</scope>
</reference>
<dbReference type="EMBL" id="LR796373">
    <property type="protein sequence ID" value="CAB4140694.1"/>
    <property type="molecule type" value="Genomic_DNA"/>
</dbReference>
<gene>
    <name evidence="1" type="ORF">UFOVP356_37</name>
    <name evidence="2" type="ORF">UFOVP408_56</name>
    <name evidence="3" type="ORF">UFOVP676_17</name>
</gene>
<organism evidence="1">
    <name type="scientific">uncultured Caudovirales phage</name>
    <dbReference type="NCBI Taxonomy" id="2100421"/>
    <lineage>
        <taxon>Viruses</taxon>
        <taxon>Duplodnaviria</taxon>
        <taxon>Heunggongvirae</taxon>
        <taxon>Uroviricota</taxon>
        <taxon>Caudoviricetes</taxon>
        <taxon>Peduoviridae</taxon>
        <taxon>Maltschvirus</taxon>
        <taxon>Maltschvirus maltsch</taxon>
    </lineage>
</organism>
<protein>
    <submittedName>
        <fullName evidence="1">Uncharacterized protein</fullName>
    </submittedName>
</protein>
<evidence type="ECO:0000313" key="3">
    <source>
        <dbReference type="EMBL" id="CAB4156892.1"/>
    </source>
</evidence>
<accession>A0A6J5M2Y7</accession>
<dbReference type="EMBL" id="LR796646">
    <property type="protein sequence ID" value="CAB4156892.1"/>
    <property type="molecule type" value="Genomic_DNA"/>
</dbReference>
<proteinExistence type="predicted"/>
<sequence>MTPELQKYYEERFSMMGTIGWRELMEDVDTMINSLNNLAVIANESELQFKKGELSILNWLKSLKDASERAFEDLS</sequence>